<dbReference type="InterPro" id="IPR038695">
    <property type="entry name" value="Saro_0823-like_sf"/>
</dbReference>
<reference evidence="1 2" key="1">
    <citation type="journal article" date="2021" name="Arch. Microbiol.">
        <title>Myceligenerans indicum sp. nov., an actinobacterium isolated from mangrove sediment of Sundarbans, India.</title>
        <authorList>
            <person name="Asha K."/>
            <person name="Bhadury P."/>
        </authorList>
    </citation>
    <scope>NUCLEOTIDE SEQUENCE [LARGE SCALE GENOMIC DNA]</scope>
    <source>
        <strain evidence="1 2">I2</strain>
    </source>
</reference>
<dbReference type="Pfam" id="PF02643">
    <property type="entry name" value="DUF192"/>
    <property type="match status" value="1"/>
</dbReference>
<proteinExistence type="predicted"/>
<gene>
    <name evidence="1" type="ORF">HGK34_04015</name>
</gene>
<accession>A0ABS1LH18</accession>
<dbReference type="RefSeq" id="WP_201845273.1">
    <property type="nucleotide sequence ID" value="NZ_JABBYC010000003.1"/>
</dbReference>
<dbReference type="EMBL" id="JABBYC010000003">
    <property type="protein sequence ID" value="MBL0885454.1"/>
    <property type="molecule type" value="Genomic_DNA"/>
</dbReference>
<name>A0ABS1LH18_9MICO</name>
<protein>
    <submittedName>
        <fullName evidence="1">DUF192 domain-containing protein</fullName>
    </submittedName>
</protein>
<organism evidence="1 2">
    <name type="scientific">Myceligenerans indicum</name>
    <dbReference type="NCBI Taxonomy" id="2593663"/>
    <lineage>
        <taxon>Bacteria</taxon>
        <taxon>Bacillati</taxon>
        <taxon>Actinomycetota</taxon>
        <taxon>Actinomycetes</taxon>
        <taxon>Micrococcales</taxon>
        <taxon>Promicromonosporaceae</taxon>
        <taxon>Myceligenerans</taxon>
    </lineage>
</organism>
<dbReference type="InterPro" id="IPR003795">
    <property type="entry name" value="DUF192"/>
</dbReference>
<evidence type="ECO:0000313" key="1">
    <source>
        <dbReference type="EMBL" id="MBL0885454.1"/>
    </source>
</evidence>
<comment type="caution">
    <text evidence="1">The sequence shown here is derived from an EMBL/GenBank/DDBJ whole genome shotgun (WGS) entry which is preliminary data.</text>
</comment>
<dbReference type="Gene3D" id="2.60.120.1140">
    <property type="entry name" value="Protein of unknown function DUF192"/>
    <property type="match status" value="1"/>
</dbReference>
<keyword evidence="2" id="KW-1185">Reference proteome</keyword>
<evidence type="ECO:0000313" key="2">
    <source>
        <dbReference type="Proteomes" id="UP000675409"/>
    </source>
</evidence>
<dbReference type="Proteomes" id="UP000675409">
    <property type="component" value="Unassembled WGS sequence"/>
</dbReference>
<sequence length="112" mass="11907">MKRRTLVVDGSPVAEAEVADTALGRARGLLFRRELPEALVLRPCSSVHGAWMRVRLDVALLGADGDVLHAQVLRPWGVSAIRRGVGSVLEAPAGSFERWGLRVGSTVVLAGA</sequence>